<sequence>MTTINGAAKRPKLPELQLLRGMAILGVLSVHSTSFATADMTGSRLYFVYNFFNIFMKYGTPTFIFLSSFALFYNYYGRPLDRALVASFYRKRLLYILLPYLLFSIFYFALQQIVFYQAL</sequence>
<keyword evidence="6 7" id="KW-0472">Membrane</keyword>
<keyword evidence="9" id="KW-0012">Acyltransferase</keyword>
<name>A0ABW5QVG6_9BACL</name>
<evidence type="ECO:0000256" key="5">
    <source>
        <dbReference type="ARBA" id="ARBA00022989"/>
    </source>
</evidence>
<dbReference type="PANTHER" id="PTHR40074">
    <property type="entry name" value="O-ACETYLTRANSFERASE WECH"/>
    <property type="match status" value="1"/>
</dbReference>
<organism evidence="9 10">
    <name type="scientific">Paenibacillus thailandensis</name>
    <dbReference type="NCBI Taxonomy" id="393250"/>
    <lineage>
        <taxon>Bacteria</taxon>
        <taxon>Bacillati</taxon>
        <taxon>Bacillota</taxon>
        <taxon>Bacilli</taxon>
        <taxon>Bacillales</taxon>
        <taxon>Paenibacillaceae</taxon>
        <taxon>Paenibacillus</taxon>
    </lineage>
</organism>
<evidence type="ECO:0000259" key="8">
    <source>
        <dbReference type="Pfam" id="PF01757"/>
    </source>
</evidence>
<reference evidence="10" key="1">
    <citation type="journal article" date="2019" name="Int. J. Syst. Evol. Microbiol.">
        <title>The Global Catalogue of Microorganisms (GCM) 10K type strain sequencing project: providing services to taxonomists for standard genome sequencing and annotation.</title>
        <authorList>
            <consortium name="The Broad Institute Genomics Platform"/>
            <consortium name="The Broad Institute Genome Sequencing Center for Infectious Disease"/>
            <person name="Wu L."/>
            <person name="Ma J."/>
        </authorList>
    </citation>
    <scope>NUCLEOTIDE SEQUENCE [LARGE SCALE GENOMIC DNA]</scope>
    <source>
        <strain evidence="10">TISTR 1827</strain>
    </source>
</reference>
<evidence type="ECO:0000256" key="6">
    <source>
        <dbReference type="ARBA" id="ARBA00023136"/>
    </source>
</evidence>
<keyword evidence="4 7" id="KW-0812">Transmembrane</keyword>
<dbReference type="InterPro" id="IPR002656">
    <property type="entry name" value="Acyl_transf_3_dom"/>
</dbReference>
<feature type="transmembrane region" description="Helical" evidence="7">
    <location>
        <begin position="58"/>
        <end position="76"/>
    </location>
</feature>
<dbReference type="GO" id="GO:0016746">
    <property type="term" value="F:acyltransferase activity"/>
    <property type="evidence" value="ECO:0007669"/>
    <property type="project" value="UniProtKB-KW"/>
</dbReference>
<comment type="similarity">
    <text evidence="2">Belongs to the acyltransferase 3 family.</text>
</comment>
<comment type="subcellular location">
    <subcellularLocation>
        <location evidence="1">Cell membrane</location>
        <topology evidence="1">Multi-pass membrane protein</topology>
    </subcellularLocation>
</comment>
<comment type="caution">
    <text evidence="9">The sequence shown here is derived from an EMBL/GenBank/DDBJ whole genome shotgun (WGS) entry which is preliminary data.</text>
</comment>
<gene>
    <name evidence="9" type="ORF">ACFSW5_08755</name>
</gene>
<evidence type="ECO:0000256" key="7">
    <source>
        <dbReference type="SAM" id="Phobius"/>
    </source>
</evidence>
<feature type="transmembrane region" description="Helical" evidence="7">
    <location>
        <begin position="97"/>
        <end position="118"/>
    </location>
</feature>
<evidence type="ECO:0000313" key="10">
    <source>
        <dbReference type="Proteomes" id="UP001597493"/>
    </source>
</evidence>
<dbReference type="RefSeq" id="WP_379271539.1">
    <property type="nucleotide sequence ID" value="NZ_JBHUGT010000046.1"/>
</dbReference>
<keyword evidence="5 7" id="KW-1133">Transmembrane helix</keyword>
<dbReference type="PANTHER" id="PTHR40074:SF2">
    <property type="entry name" value="O-ACETYLTRANSFERASE WECH"/>
    <property type="match status" value="1"/>
</dbReference>
<keyword evidence="9" id="KW-0808">Transferase</keyword>
<evidence type="ECO:0000256" key="1">
    <source>
        <dbReference type="ARBA" id="ARBA00004651"/>
    </source>
</evidence>
<dbReference type="Proteomes" id="UP001597493">
    <property type="component" value="Unassembled WGS sequence"/>
</dbReference>
<evidence type="ECO:0000256" key="2">
    <source>
        <dbReference type="ARBA" id="ARBA00007400"/>
    </source>
</evidence>
<proteinExistence type="inferred from homology"/>
<keyword evidence="3" id="KW-1003">Cell membrane</keyword>
<accession>A0ABW5QVG6</accession>
<dbReference type="EMBL" id="JBHUMY010000007">
    <property type="protein sequence ID" value="MFD2660362.1"/>
    <property type="molecule type" value="Genomic_DNA"/>
</dbReference>
<feature type="domain" description="Acyltransferase 3" evidence="8">
    <location>
        <begin position="15"/>
        <end position="117"/>
    </location>
</feature>
<evidence type="ECO:0000256" key="3">
    <source>
        <dbReference type="ARBA" id="ARBA00022475"/>
    </source>
</evidence>
<feature type="transmembrane region" description="Helical" evidence="7">
    <location>
        <begin position="18"/>
        <end position="38"/>
    </location>
</feature>
<keyword evidence="10" id="KW-1185">Reference proteome</keyword>
<evidence type="ECO:0000256" key="4">
    <source>
        <dbReference type="ARBA" id="ARBA00022692"/>
    </source>
</evidence>
<dbReference type="Pfam" id="PF01757">
    <property type="entry name" value="Acyl_transf_3"/>
    <property type="match status" value="1"/>
</dbReference>
<protein>
    <submittedName>
        <fullName evidence="9">Acyltransferase family protein</fullName>
    </submittedName>
</protein>
<evidence type="ECO:0000313" key="9">
    <source>
        <dbReference type="EMBL" id="MFD2660362.1"/>
    </source>
</evidence>